<feature type="binding site" evidence="4">
    <location>
        <position position="133"/>
    </location>
    <ligand>
        <name>Zn(2+)</name>
        <dbReference type="ChEBI" id="CHEBI:29105"/>
    </ligand>
</feature>
<evidence type="ECO:0000256" key="2">
    <source>
        <dbReference type="ARBA" id="ARBA00022679"/>
    </source>
</evidence>
<gene>
    <name evidence="6" type="ORF">EVA92_03255</name>
</gene>
<sequence length="248" mass="27649">MNYYFKTLKHILEGDNNITFLSGAGISTSCGLPDFRSDKNSFWKKNKPIHFSDFKASKESRVKSWENNIAIQQKIKGAESSNMHKCVNKLLKINKKNFHITQNIDGLHKIEDGNADQVVELHGNIFNAYCLNCGQTFETESFFNLNVKTTGDSICPSCKKGYVKVGTISFGQKLKTSVISSAKIASENCDYFIVMGSSLKVSPANSMLRIAKNNGAEVIILNKDPTPFDSEASIIINGDLEKIYNEIR</sequence>
<keyword evidence="4" id="KW-0862">Zinc</keyword>
<dbReference type="PANTHER" id="PTHR11085:SF4">
    <property type="entry name" value="NAD-DEPENDENT PROTEIN DEACYLASE"/>
    <property type="match status" value="1"/>
</dbReference>
<evidence type="ECO:0000313" key="7">
    <source>
        <dbReference type="Proteomes" id="UP000315825"/>
    </source>
</evidence>
<dbReference type="Gene3D" id="3.40.50.1220">
    <property type="entry name" value="TPP-binding domain"/>
    <property type="match status" value="1"/>
</dbReference>
<dbReference type="Proteomes" id="UP000315825">
    <property type="component" value="Unassembled WGS sequence"/>
</dbReference>
<dbReference type="EMBL" id="SHBE01000005">
    <property type="protein sequence ID" value="RZO26292.1"/>
    <property type="molecule type" value="Genomic_DNA"/>
</dbReference>
<feature type="binding site" evidence="4">
    <location>
        <position position="130"/>
    </location>
    <ligand>
        <name>Zn(2+)</name>
        <dbReference type="ChEBI" id="CHEBI:29105"/>
    </ligand>
</feature>
<protein>
    <recommendedName>
        <fullName evidence="1">protein acetyllysine N-acetyltransferase</fullName>
        <ecNumber evidence="1">2.3.1.286</ecNumber>
    </recommendedName>
</protein>
<dbReference type="Pfam" id="PF02146">
    <property type="entry name" value="SIR2"/>
    <property type="match status" value="1"/>
</dbReference>
<feature type="binding site" evidence="4">
    <location>
        <position position="158"/>
    </location>
    <ligand>
        <name>Zn(2+)</name>
        <dbReference type="ChEBI" id="CHEBI:29105"/>
    </ligand>
</feature>
<proteinExistence type="predicted"/>
<evidence type="ECO:0000256" key="4">
    <source>
        <dbReference type="PROSITE-ProRule" id="PRU00236"/>
    </source>
</evidence>
<evidence type="ECO:0000256" key="3">
    <source>
        <dbReference type="ARBA" id="ARBA00023027"/>
    </source>
</evidence>
<reference evidence="6 7" key="1">
    <citation type="submission" date="2019-02" db="EMBL/GenBank/DDBJ databases">
        <title>Prokaryotic population dynamics and viral predation in marine succession experiment using metagenomics: the confinement effect.</title>
        <authorList>
            <person name="Haro-Moreno J.M."/>
            <person name="Rodriguez-Valera F."/>
            <person name="Lopez-Perez M."/>
        </authorList>
    </citation>
    <scope>NUCLEOTIDE SEQUENCE [LARGE SCALE GENOMIC DNA]</scope>
    <source>
        <strain evidence="6">MED-G159</strain>
    </source>
</reference>
<dbReference type="InterPro" id="IPR050134">
    <property type="entry name" value="NAD-dep_sirtuin_deacylases"/>
</dbReference>
<keyword evidence="3" id="KW-0520">NAD</keyword>
<evidence type="ECO:0000313" key="6">
    <source>
        <dbReference type="EMBL" id="RZO26292.1"/>
    </source>
</evidence>
<dbReference type="AlphaFoldDB" id="A0A520MYI0"/>
<dbReference type="PROSITE" id="PS51257">
    <property type="entry name" value="PROKAR_LIPOPROTEIN"/>
    <property type="match status" value="1"/>
</dbReference>
<evidence type="ECO:0000256" key="1">
    <source>
        <dbReference type="ARBA" id="ARBA00012928"/>
    </source>
</evidence>
<dbReference type="PANTHER" id="PTHR11085">
    <property type="entry name" value="NAD-DEPENDENT PROTEIN DEACYLASE SIRTUIN-5, MITOCHONDRIAL-RELATED"/>
    <property type="match status" value="1"/>
</dbReference>
<feature type="domain" description="Deacetylase sirtuin-type" evidence="5">
    <location>
        <begin position="1"/>
        <end position="248"/>
    </location>
</feature>
<dbReference type="Gene3D" id="3.30.1600.10">
    <property type="entry name" value="SIR2/SIRT2 'Small Domain"/>
    <property type="match status" value="1"/>
</dbReference>
<dbReference type="InterPro" id="IPR029035">
    <property type="entry name" value="DHS-like_NAD/FAD-binding_dom"/>
</dbReference>
<dbReference type="GO" id="GO:0070403">
    <property type="term" value="F:NAD+ binding"/>
    <property type="evidence" value="ECO:0007669"/>
    <property type="project" value="InterPro"/>
</dbReference>
<name>A0A520MYI0_9GAMM</name>
<dbReference type="InterPro" id="IPR026591">
    <property type="entry name" value="Sirtuin_cat_small_dom_sf"/>
</dbReference>
<dbReference type="GO" id="GO:0017136">
    <property type="term" value="F:histone deacetylase activity, NAD-dependent"/>
    <property type="evidence" value="ECO:0007669"/>
    <property type="project" value="TreeGrafter"/>
</dbReference>
<dbReference type="InterPro" id="IPR003000">
    <property type="entry name" value="Sirtuin"/>
</dbReference>
<dbReference type="PROSITE" id="PS50305">
    <property type="entry name" value="SIRTUIN"/>
    <property type="match status" value="1"/>
</dbReference>
<dbReference type="SUPFAM" id="SSF52467">
    <property type="entry name" value="DHS-like NAD/FAD-binding domain"/>
    <property type="match status" value="1"/>
</dbReference>
<dbReference type="EC" id="2.3.1.286" evidence="1"/>
<dbReference type="GO" id="GO:0046872">
    <property type="term" value="F:metal ion binding"/>
    <property type="evidence" value="ECO:0007669"/>
    <property type="project" value="UniProtKB-KW"/>
</dbReference>
<comment type="caution">
    <text evidence="6">The sequence shown here is derived from an EMBL/GenBank/DDBJ whole genome shotgun (WGS) entry which is preliminary data.</text>
</comment>
<accession>A0A520MYI0</accession>
<organism evidence="6 7">
    <name type="scientific">SAR86 cluster bacterium</name>
    <dbReference type="NCBI Taxonomy" id="2030880"/>
    <lineage>
        <taxon>Bacteria</taxon>
        <taxon>Pseudomonadati</taxon>
        <taxon>Pseudomonadota</taxon>
        <taxon>Gammaproteobacteria</taxon>
        <taxon>SAR86 cluster</taxon>
    </lineage>
</organism>
<evidence type="ECO:0000259" key="5">
    <source>
        <dbReference type="PROSITE" id="PS50305"/>
    </source>
</evidence>
<feature type="binding site" evidence="4">
    <location>
        <position position="155"/>
    </location>
    <ligand>
        <name>Zn(2+)</name>
        <dbReference type="ChEBI" id="CHEBI:29105"/>
    </ligand>
</feature>
<keyword evidence="2" id="KW-0808">Transferase</keyword>
<keyword evidence="4" id="KW-0479">Metal-binding</keyword>
<feature type="active site" description="Proton acceptor" evidence="4">
    <location>
        <position position="122"/>
    </location>
</feature>
<dbReference type="InterPro" id="IPR026590">
    <property type="entry name" value="Ssirtuin_cat_dom"/>
</dbReference>